<organism evidence="7 8">
    <name type="scientific">Dorcoceras hygrometricum</name>
    <dbReference type="NCBI Taxonomy" id="472368"/>
    <lineage>
        <taxon>Eukaryota</taxon>
        <taxon>Viridiplantae</taxon>
        <taxon>Streptophyta</taxon>
        <taxon>Embryophyta</taxon>
        <taxon>Tracheophyta</taxon>
        <taxon>Spermatophyta</taxon>
        <taxon>Magnoliopsida</taxon>
        <taxon>eudicotyledons</taxon>
        <taxon>Gunneridae</taxon>
        <taxon>Pentapetalae</taxon>
        <taxon>asterids</taxon>
        <taxon>lamiids</taxon>
        <taxon>Lamiales</taxon>
        <taxon>Gesneriaceae</taxon>
        <taxon>Didymocarpoideae</taxon>
        <taxon>Trichosporeae</taxon>
        <taxon>Loxocarpinae</taxon>
        <taxon>Dorcoceras</taxon>
    </lineage>
</organism>
<feature type="coiled-coil region" evidence="5">
    <location>
        <begin position="233"/>
        <end position="521"/>
    </location>
</feature>
<feature type="compositionally biased region" description="Polar residues" evidence="6">
    <location>
        <begin position="11"/>
        <end position="23"/>
    </location>
</feature>
<proteinExistence type="inferred from homology"/>
<evidence type="ECO:0000256" key="2">
    <source>
        <dbReference type="ARBA" id="ARBA00023242"/>
    </source>
</evidence>
<feature type="region of interest" description="Disordered" evidence="6">
    <location>
        <begin position="948"/>
        <end position="975"/>
    </location>
</feature>
<reference evidence="7 8" key="1">
    <citation type="journal article" date="2015" name="Proc. Natl. Acad. Sci. U.S.A.">
        <title>The resurrection genome of Boea hygrometrica: A blueprint for survival of dehydration.</title>
        <authorList>
            <person name="Xiao L."/>
            <person name="Yang G."/>
            <person name="Zhang L."/>
            <person name="Yang X."/>
            <person name="Zhao S."/>
            <person name="Ji Z."/>
            <person name="Zhou Q."/>
            <person name="Hu M."/>
            <person name="Wang Y."/>
            <person name="Chen M."/>
            <person name="Xu Y."/>
            <person name="Jin H."/>
            <person name="Xiao X."/>
            <person name="Hu G."/>
            <person name="Bao F."/>
            <person name="Hu Y."/>
            <person name="Wan P."/>
            <person name="Li L."/>
            <person name="Deng X."/>
            <person name="Kuang T."/>
            <person name="Xiang C."/>
            <person name="Zhu J.K."/>
            <person name="Oliver M.J."/>
            <person name="He Y."/>
        </authorList>
    </citation>
    <scope>NUCLEOTIDE SEQUENCE [LARGE SCALE GENOMIC DNA]</scope>
    <source>
        <strain evidence="8">cv. XS01</strain>
    </source>
</reference>
<feature type="compositionally biased region" description="Polar residues" evidence="6">
    <location>
        <begin position="822"/>
        <end position="838"/>
    </location>
</feature>
<dbReference type="OrthoDB" id="673795at2759"/>
<dbReference type="AlphaFoldDB" id="A0A2Z7CI61"/>
<gene>
    <name evidence="7" type="ORF">F511_02257</name>
</gene>
<evidence type="ECO:0000256" key="5">
    <source>
        <dbReference type="SAM" id="Coils"/>
    </source>
</evidence>
<feature type="region of interest" description="Disordered" evidence="6">
    <location>
        <begin position="850"/>
        <end position="887"/>
    </location>
</feature>
<dbReference type="PANTHER" id="PTHR31908:SF11">
    <property type="entry name" value="PROTEIN CROWDED NUCLEI 1"/>
    <property type="match status" value="1"/>
</dbReference>
<feature type="compositionally biased region" description="Basic and acidic residues" evidence="6">
    <location>
        <begin position="1084"/>
        <end position="1099"/>
    </location>
</feature>
<feature type="compositionally biased region" description="Basic and acidic residues" evidence="6">
    <location>
        <begin position="1006"/>
        <end position="1021"/>
    </location>
</feature>
<feature type="coiled-coil region" evidence="5">
    <location>
        <begin position="591"/>
        <end position="618"/>
    </location>
</feature>
<evidence type="ECO:0000256" key="1">
    <source>
        <dbReference type="ARBA" id="ARBA00023054"/>
    </source>
</evidence>
<sequence>MFSPPKLWSLTPRSDSGQKNGSISGKVPGLNSTPSNGPASSKGEAVAFVGSGVNMNEQSLAERISNLENELFEYQYNLGLLLIEKKEWASKYEEMKESSVEAAEALKGEQALHLSAMSEAEKREENLKKALGVERQCVLELEKALREIRSEYAEIKFNADSKLAEAGALVASVEEKSWEVEAKSHAADTKLAEVNRKSTEIEMKLFEIEAQEAVLRRERLSFNSERVTHETTLSKKREDLREWEQKLQEAEERLADGGRLLNQREERANENDKILKQKQSDLEELQRKIEEAECIQKSLEAKEKMLLELEEKLNARERLEIQSLVDEHKAILAKKQEEYEVEVEQKRKLHDEQLKNKVVELENKEVEIVHMEKKVKRREEAVEKKMEKMREKEITFESKSNALKEREKLLKVEAKSLEKEREQVLAEKELFLSIKAGLENRKAEIEKQELRLIEEREQLKITEDERLEHARLQSELKQEIEKCRYQSEQLMKEIEELKKEKEKFEKEWEQLDEKRASVKRELEDAHIQKRSLEKFRHSEVVKVNNEKQETQQYIQRELESLKLAKDNFAANMEHEKLMLAEKFQNEKSELFHDFELRKRELETEVRKKQEEMESALHEKEMSFEKESENERNNINYLRELARREMEEMKLERLGIDKEKLDISHIKKHIESQQIEMKKDVEELVGLSKKLKDQREHFLKERERFITFVQNQKSCNICGEIIREFLLSDLHQLPEIKNLEAPQLPRVTENYLEADEGTFDGINDESTLMLVNSGSPAAGGSATMSWLRKCTSKIFKLSPGKKLELDYDPNAYGKKIDVPSPETLPSNESGPKPSQQDLSDSFDVQIIESDSGIREVEAVQTPSVDQDSGLKARRRRGKGGKPRASRTRAAKALIAGAKAALGQSIEEKDININGDTENSAFTIEESQAESGLVEIPGNRRKRNHLHLSHATVSDSHSEGHSDGVEDGNRRRRRQKVVAAEQRFVEKRYNLRRSTRPVVAAANGSLPEAEKGEKKETDVHIGRDIPLPGISKPTENEIDAANGSLPEAEKGEKKETDVHIGRDIPLPGISKPTENEIDTANGSLPEAEKGEKKETGVHIGKDIPLPGISKPTENEIDGASREEIDALVADFVPIRSPEKTIEVPADSSERPGGIRSGHDDLANTSEANKILCEEANGSAGTMDDSIEEMNSVSYEEEDENT</sequence>
<evidence type="ECO:0000256" key="3">
    <source>
        <dbReference type="ARBA" id="ARBA00024186"/>
    </source>
</evidence>
<feature type="compositionally biased region" description="Basic and acidic residues" evidence="6">
    <location>
        <begin position="1045"/>
        <end position="1060"/>
    </location>
</feature>
<feature type="compositionally biased region" description="Basic and acidic residues" evidence="6">
    <location>
        <begin position="954"/>
        <end position="967"/>
    </location>
</feature>
<evidence type="ECO:0000313" key="7">
    <source>
        <dbReference type="EMBL" id="KZV45597.1"/>
    </source>
</evidence>
<dbReference type="GO" id="GO:0006997">
    <property type="term" value="P:nucleus organization"/>
    <property type="evidence" value="ECO:0007669"/>
    <property type="project" value="InterPro"/>
</dbReference>
<accession>A0A2Z7CI61</accession>
<dbReference type="PANTHER" id="PTHR31908">
    <property type="entry name" value="PROTEIN CROWDED NUCLEI 4"/>
    <property type="match status" value="1"/>
</dbReference>
<feature type="region of interest" description="Disordered" evidence="6">
    <location>
        <begin position="1005"/>
        <end position="1112"/>
    </location>
</feature>
<keyword evidence="1 5" id="KW-0175">Coiled coil</keyword>
<dbReference type="Proteomes" id="UP000250235">
    <property type="component" value="Unassembled WGS sequence"/>
</dbReference>
<evidence type="ECO:0000256" key="6">
    <source>
        <dbReference type="SAM" id="MobiDB-lite"/>
    </source>
</evidence>
<keyword evidence="2" id="KW-0539">Nucleus</keyword>
<dbReference type="GO" id="GO:0005652">
    <property type="term" value="C:nuclear lamina"/>
    <property type="evidence" value="ECO:0007669"/>
    <property type="project" value="UniProtKB-SubCell"/>
</dbReference>
<evidence type="ECO:0000313" key="8">
    <source>
        <dbReference type="Proteomes" id="UP000250235"/>
    </source>
</evidence>
<keyword evidence="8" id="KW-1185">Reference proteome</keyword>
<feature type="compositionally biased region" description="Polar residues" evidence="6">
    <location>
        <begin position="30"/>
        <end position="39"/>
    </location>
</feature>
<dbReference type="InterPro" id="IPR040418">
    <property type="entry name" value="CRWN"/>
</dbReference>
<feature type="region of interest" description="Disordered" evidence="6">
    <location>
        <begin position="1"/>
        <end position="43"/>
    </location>
</feature>
<comment type="subcellular location">
    <subcellularLocation>
        <location evidence="3">Nucleus lamina</location>
    </subcellularLocation>
</comment>
<name>A0A2Z7CI61_9LAMI</name>
<protein>
    <submittedName>
        <fullName evidence="7">Nuclear matrix constituent protein 1-like protein</fullName>
    </submittedName>
</protein>
<feature type="compositionally biased region" description="Basic residues" evidence="6">
    <location>
        <begin position="870"/>
        <end position="887"/>
    </location>
</feature>
<comment type="similarity">
    <text evidence="4">Belongs to the CRWN family.</text>
</comment>
<evidence type="ECO:0000256" key="4">
    <source>
        <dbReference type="ARBA" id="ARBA00024208"/>
    </source>
</evidence>
<feature type="region of interest" description="Disordered" evidence="6">
    <location>
        <begin position="1136"/>
        <end position="1199"/>
    </location>
</feature>
<feature type="region of interest" description="Disordered" evidence="6">
    <location>
        <begin position="813"/>
        <end position="838"/>
    </location>
</feature>
<dbReference type="EMBL" id="KQ996030">
    <property type="protein sequence ID" value="KZV45597.1"/>
    <property type="molecule type" value="Genomic_DNA"/>
</dbReference>